<dbReference type="PROSITE" id="PS51257">
    <property type="entry name" value="PROKAR_LIPOPROTEIN"/>
    <property type="match status" value="1"/>
</dbReference>
<proteinExistence type="predicted"/>
<dbReference type="OrthoDB" id="9796051at2"/>
<dbReference type="Proteomes" id="UP000034392">
    <property type="component" value="Chromosome"/>
</dbReference>
<accession>A0A0F7KUE6</accession>
<dbReference type="EMBL" id="CP011452">
    <property type="protein sequence ID" value="AKH43963.1"/>
    <property type="molecule type" value="Genomic_DNA"/>
</dbReference>
<dbReference type="PATRIC" id="fig|1267766.3.peg.2974"/>
<dbReference type="AlphaFoldDB" id="A0A0F7KUE6"/>
<dbReference type="InterPro" id="IPR008325">
    <property type="entry name" value="EipA-like"/>
</dbReference>
<name>A0A0F7KUE6_9SPHN</name>
<dbReference type="STRING" id="1267766.WYH_02937"/>
<sequence>MINKLAANCRRHAVAIAFGIAAACAGSPLAAQGIQTVDPDVVIDGDLARPQPTPEPQAQPPGNADGGYYSPNYEDPQPQPQPQQEGAYPQPQIAYNDNVAGTAAQAQPATQDDSTTYKEDDLIGAAEGLFGKGAQGLAGLIEDILKKQGEPNGYIVGREAGAAFVFGARYGSGTLFHKVEGQMPVYWTGPSIGFDAGANAGNTFVLVYNLYDTEELYERYPAGEGQAYLVGGFNASYLRKGDVVLIPIRVGAGLRLGVNAGYMKFSKKQRWLPF</sequence>
<evidence type="ECO:0000313" key="1">
    <source>
        <dbReference type="EMBL" id="AKH43963.1"/>
    </source>
</evidence>
<gene>
    <name evidence="1" type="ORF">WYH_02937</name>
</gene>
<organism evidence="1 2">
    <name type="scientific">Croceibacterium atlanticum</name>
    <dbReference type="NCBI Taxonomy" id="1267766"/>
    <lineage>
        <taxon>Bacteria</taxon>
        <taxon>Pseudomonadati</taxon>
        <taxon>Pseudomonadota</taxon>
        <taxon>Alphaproteobacteria</taxon>
        <taxon>Sphingomonadales</taxon>
        <taxon>Erythrobacteraceae</taxon>
        <taxon>Croceibacterium</taxon>
    </lineage>
</organism>
<keyword evidence="2" id="KW-1185">Reference proteome</keyword>
<evidence type="ECO:0000313" key="2">
    <source>
        <dbReference type="Proteomes" id="UP000034392"/>
    </source>
</evidence>
<dbReference type="RefSeq" id="WP_082348016.1">
    <property type="nucleotide sequence ID" value="NZ_CP011452.2"/>
</dbReference>
<dbReference type="KEGG" id="aay:WYH_02937"/>
<reference evidence="1" key="1">
    <citation type="submission" date="2015-05" db="EMBL/GenBank/DDBJ databases">
        <title>The complete genome of Altererythrobacter atlanticus strain 26DY36.</title>
        <authorList>
            <person name="Wu Y.-H."/>
            <person name="Cheng H."/>
            <person name="Wu X.-W."/>
        </authorList>
    </citation>
    <scope>NUCLEOTIDE SEQUENCE [LARGE SCALE GENOMIC DNA]</scope>
    <source>
        <strain evidence="1">26DY36</strain>
    </source>
</reference>
<dbReference type="Pfam" id="PF06577">
    <property type="entry name" value="EipA"/>
    <property type="match status" value="1"/>
</dbReference>
<protein>
    <submittedName>
        <fullName evidence="1">Uncharacterized protein</fullName>
    </submittedName>
</protein>